<evidence type="ECO:0000313" key="1">
    <source>
        <dbReference type="EMBL" id="GIG48946.1"/>
    </source>
</evidence>
<reference evidence="1" key="1">
    <citation type="submission" date="2021-01" db="EMBL/GenBank/DDBJ databases">
        <title>Whole genome shotgun sequence of Dactylosporangium siamense NBRC 106093.</title>
        <authorList>
            <person name="Komaki H."/>
            <person name="Tamura T."/>
        </authorList>
    </citation>
    <scope>NUCLEOTIDE SEQUENCE</scope>
    <source>
        <strain evidence="1">NBRC 106093</strain>
    </source>
</reference>
<comment type="caution">
    <text evidence="1">The sequence shown here is derived from an EMBL/GenBank/DDBJ whole genome shotgun (WGS) entry which is preliminary data.</text>
</comment>
<protein>
    <submittedName>
        <fullName evidence="1">Uncharacterized protein</fullName>
    </submittedName>
</protein>
<sequence length="197" mass="20790">MGFWGKYVVVRSGELPAQLLPGTAALGDAAPSSGGPWRAGWQVWAVRDSSGPLPDDLLDRLRTATGGPVLLGRVLDSSAVQVTGVGAAPPSWEVWLQLESALAYLIAPPSPFDDDGNFLGSDWRDPEYEAEVELTRREILEEAPGGTAGARTATAWARAAGLTPDSVEAVAGVLDGKETFAEDLFFDLLRRLGLSTG</sequence>
<keyword evidence="2" id="KW-1185">Reference proteome</keyword>
<dbReference type="RefSeq" id="WP_203850638.1">
    <property type="nucleotide sequence ID" value="NZ_BAAAVW010000020.1"/>
</dbReference>
<gene>
    <name evidence="1" type="ORF">Dsi01nite_069870</name>
</gene>
<proteinExistence type="predicted"/>
<dbReference type="AlphaFoldDB" id="A0A919PQQ9"/>
<dbReference type="Proteomes" id="UP000660611">
    <property type="component" value="Unassembled WGS sequence"/>
</dbReference>
<evidence type="ECO:0000313" key="2">
    <source>
        <dbReference type="Proteomes" id="UP000660611"/>
    </source>
</evidence>
<name>A0A919PQQ9_9ACTN</name>
<accession>A0A919PQQ9</accession>
<organism evidence="1 2">
    <name type="scientific">Dactylosporangium siamense</name>
    <dbReference type="NCBI Taxonomy" id="685454"/>
    <lineage>
        <taxon>Bacteria</taxon>
        <taxon>Bacillati</taxon>
        <taxon>Actinomycetota</taxon>
        <taxon>Actinomycetes</taxon>
        <taxon>Micromonosporales</taxon>
        <taxon>Micromonosporaceae</taxon>
        <taxon>Dactylosporangium</taxon>
    </lineage>
</organism>
<dbReference type="EMBL" id="BONQ01000110">
    <property type="protein sequence ID" value="GIG48946.1"/>
    <property type="molecule type" value="Genomic_DNA"/>
</dbReference>